<dbReference type="Proteomes" id="UP000184499">
    <property type="component" value="Unassembled WGS sequence"/>
</dbReference>
<dbReference type="RefSeq" id="XP_067477066.1">
    <property type="nucleotide sequence ID" value="XM_067628451.1"/>
</dbReference>
<gene>
    <name evidence="1" type="ORF">ASPBRDRAFT_641117</name>
</gene>
<name>A0A1L9UDS2_ASPBC</name>
<dbReference type="VEuPathDB" id="FungiDB:ASPBRDRAFT_641117"/>
<sequence>MYPDHTCIASIEWVELKPLYNRWGKRVPSPSHTDQANASMTLAKLGVTKTLSAVTGSKLETPRTKFLLLHVEEGAILWVQCCSDSHSLRYLFCQTSILSSTYFSSGHLETMGLPWSFPAVPIHPGGRNCGRLSWTADASGLPIPREGAHAADYSSTTKAREPPVNIIRSDYH</sequence>
<keyword evidence="2" id="KW-1185">Reference proteome</keyword>
<dbReference type="AlphaFoldDB" id="A0A1L9UDS2"/>
<reference evidence="2" key="1">
    <citation type="journal article" date="2017" name="Genome Biol.">
        <title>Comparative genomics reveals high biological diversity and specific adaptations in the industrially and medically important fungal genus Aspergillus.</title>
        <authorList>
            <person name="de Vries R.P."/>
            <person name="Riley R."/>
            <person name="Wiebenga A."/>
            <person name="Aguilar-Osorio G."/>
            <person name="Amillis S."/>
            <person name="Uchima C.A."/>
            <person name="Anderluh G."/>
            <person name="Asadollahi M."/>
            <person name="Askin M."/>
            <person name="Barry K."/>
            <person name="Battaglia E."/>
            <person name="Bayram O."/>
            <person name="Benocci T."/>
            <person name="Braus-Stromeyer S.A."/>
            <person name="Caldana C."/>
            <person name="Canovas D."/>
            <person name="Cerqueira G.C."/>
            <person name="Chen F."/>
            <person name="Chen W."/>
            <person name="Choi C."/>
            <person name="Clum A."/>
            <person name="Dos Santos R.A."/>
            <person name="Damasio A.R."/>
            <person name="Diallinas G."/>
            <person name="Emri T."/>
            <person name="Fekete E."/>
            <person name="Flipphi M."/>
            <person name="Freyberg S."/>
            <person name="Gallo A."/>
            <person name="Gournas C."/>
            <person name="Habgood R."/>
            <person name="Hainaut M."/>
            <person name="Harispe M.L."/>
            <person name="Henrissat B."/>
            <person name="Hilden K.S."/>
            <person name="Hope R."/>
            <person name="Hossain A."/>
            <person name="Karabika E."/>
            <person name="Karaffa L."/>
            <person name="Karanyi Z."/>
            <person name="Krasevec N."/>
            <person name="Kuo A."/>
            <person name="Kusch H."/>
            <person name="LaButti K."/>
            <person name="Lagendijk E.L."/>
            <person name="Lapidus A."/>
            <person name="Levasseur A."/>
            <person name="Lindquist E."/>
            <person name="Lipzen A."/>
            <person name="Logrieco A.F."/>
            <person name="MacCabe A."/>
            <person name="Maekelae M.R."/>
            <person name="Malavazi I."/>
            <person name="Melin P."/>
            <person name="Meyer V."/>
            <person name="Mielnichuk N."/>
            <person name="Miskei M."/>
            <person name="Molnar A.P."/>
            <person name="Mule G."/>
            <person name="Ngan C.Y."/>
            <person name="Orejas M."/>
            <person name="Orosz E."/>
            <person name="Ouedraogo J.P."/>
            <person name="Overkamp K.M."/>
            <person name="Park H.-S."/>
            <person name="Perrone G."/>
            <person name="Piumi F."/>
            <person name="Punt P.J."/>
            <person name="Ram A.F."/>
            <person name="Ramon A."/>
            <person name="Rauscher S."/>
            <person name="Record E."/>
            <person name="Riano-Pachon D.M."/>
            <person name="Robert V."/>
            <person name="Roehrig J."/>
            <person name="Ruller R."/>
            <person name="Salamov A."/>
            <person name="Salih N.S."/>
            <person name="Samson R.A."/>
            <person name="Sandor E."/>
            <person name="Sanguinetti M."/>
            <person name="Schuetze T."/>
            <person name="Sepcic K."/>
            <person name="Shelest E."/>
            <person name="Sherlock G."/>
            <person name="Sophianopoulou V."/>
            <person name="Squina F.M."/>
            <person name="Sun H."/>
            <person name="Susca A."/>
            <person name="Todd R.B."/>
            <person name="Tsang A."/>
            <person name="Unkles S.E."/>
            <person name="van de Wiele N."/>
            <person name="van Rossen-Uffink D."/>
            <person name="Oliveira J.V."/>
            <person name="Vesth T.C."/>
            <person name="Visser J."/>
            <person name="Yu J.-H."/>
            <person name="Zhou M."/>
            <person name="Andersen M.R."/>
            <person name="Archer D.B."/>
            <person name="Baker S.E."/>
            <person name="Benoit I."/>
            <person name="Brakhage A.A."/>
            <person name="Braus G.H."/>
            <person name="Fischer R."/>
            <person name="Frisvad J.C."/>
            <person name="Goldman G.H."/>
            <person name="Houbraken J."/>
            <person name="Oakley B."/>
            <person name="Pocsi I."/>
            <person name="Scazzocchio C."/>
            <person name="Seiboth B."/>
            <person name="vanKuyk P.A."/>
            <person name="Wortman J."/>
            <person name="Dyer P.S."/>
            <person name="Grigoriev I.V."/>
        </authorList>
    </citation>
    <scope>NUCLEOTIDE SEQUENCE [LARGE SCALE GENOMIC DNA]</scope>
    <source>
        <strain evidence="2">CBS 101740 / IMI 381727 / IBT 21946</strain>
    </source>
</reference>
<evidence type="ECO:0000313" key="2">
    <source>
        <dbReference type="Proteomes" id="UP000184499"/>
    </source>
</evidence>
<organism evidence="1 2">
    <name type="scientific">Aspergillus brasiliensis (strain CBS 101740 / IMI 381727 / IBT 21946)</name>
    <dbReference type="NCBI Taxonomy" id="767769"/>
    <lineage>
        <taxon>Eukaryota</taxon>
        <taxon>Fungi</taxon>
        <taxon>Dikarya</taxon>
        <taxon>Ascomycota</taxon>
        <taxon>Pezizomycotina</taxon>
        <taxon>Eurotiomycetes</taxon>
        <taxon>Eurotiomycetidae</taxon>
        <taxon>Eurotiales</taxon>
        <taxon>Aspergillaceae</taxon>
        <taxon>Aspergillus</taxon>
        <taxon>Aspergillus subgen. Circumdati</taxon>
    </lineage>
</organism>
<proteinExistence type="predicted"/>
<dbReference type="GeneID" id="93580939"/>
<accession>A0A1L9UDS2</accession>
<dbReference type="EMBL" id="KV878687">
    <property type="protein sequence ID" value="OJJ69817.1"/>
    <property type="molecule type" value="Genomic_DNA"/>
</dbReference>
<protein>
    <submittedName>
        <fullName evidence="1">Uncharacterized protein</fullName>
    </submittedName>
</protein>
<evidence type="ECO:0000313" key="1">
    <source>
        <dbReference type="EMBL" id="OJJ69817.1"/>
    </source>
</evidence>